<dbReference type="AlphaFoldDB" id="A0AAD4MRW8"/>
<organism evidence="1 2">
    <name type="scientific">Ditylenchus destructor</name>
    <dbReference type="NCBI Taxonomy" id="166010"/>
    <lineage>
        <taxon>Eukaryota</taxon>
        <taxon>Metazoa</taxon>
        <taxon>Ecdysozoa</taxon>
        <taxon>Nematoda</taxon>
        <taxon>Chromadorea</taxon>
        <taxon>Rhabditida</taxon>
        <taxon>Tylenchina</taxon>
        <taxon>Tylenchomorpha</taxon>
        <taxon>Sphaerularioidea</taxon>
        <taxon>Anguinidae</taxon>
        <taxon>Anguininae</taxon>
        <taxon>Ditylenchus</taxon>
    </lineage>
</organism>
<proteinExistence type="predicted"/>
<sequence>MMVVIMRVRKSSGLETYSGEQVQYFWSEIFWFIFQIGYLLLRERNQPLNEKEAGNIFIQKSVIHERRDHCFRVKAMEEEDFRRCPMVTELGIYLPCVPARKILKPSHNAIVAVNGQVNNYHLLLAKTPCAQ</sequence>
<gene>
    <name evidence="1" type="ORF">DdX_17179</name>
</gene>
<protein>
    <submittedName>
        <fullName evidence="1">Uncharacterized protein</fullName>
    </submittedName>
</protein>
<comment type="caution">
    <text evidence="1">The sequence shown here is derived from an EMBL/GenBank/DDBJ whole genome shotgun (WGS) entry which is preliminary data.</text>
</comment>
<keyword evidence="2" id="KW-1185">Reference proteome</keyword>
<dbReference type="EMBL" id="JAKKPZ010000171">
    <property type="protein sequence ID" value="KAI1699686.1"/>
    <property type="molecule type" value="Genomic_DNA"/>
</dbReference>
<evidence type="ECO:0000313" key="2">
    <source>
        <dbReference type="Proteomes" id="UP001201812"/>
    </source>
</evidence>
<dbReference type="Proteomes" id="UP001201812">
    <property type="component" value="Unassembled WGS sequence"/>
</dbReference>
<accession>A0AAD4MRW8</accession>
<evidence type="ECO:0000313" key="1">
    <source>
        <dbReference type="EMBL" id="KAI1699686.1"/>
    </source>
</evidence>
<reference evidence="1" key="1">
    <citation type="submission" date="2022-01" db="EMBL/GenBank/DDBJ databases">
        <title>Genome Sequence Resource for Two Populations of Ditylenchus destructor, the Migratory Endoparasitic Phytonematode.</title>
        <authorList>
            <person name="Zhang H."/>
            <person name="Lin R."/>
            <person name="Xie B."/>
        </authorList>
    </citation>
    <scope>NUCLEOTIDE SEQUENCE</scope>
    <source>
        <strain evidence="1">BazhouSP</strain>
    </source>
</reference>
<name>A0AAD4MRW8_9BILA</name>